<dbReference type="PANTHER" id="PTHR37302:SF3">
    <property type="entry name" value="DAMAGE-INDUCIBLE PROTEIN DINB"/>
    <property type="match status" value="1"/>
</dbReference>
<dbReference type="InterPro" id="IPR007837">
    <property type="entry name" value="DinB"/>
</dbReference>
<name>A0A5J5GN36_9RHOB</name>
<keyword evidence="5" id="KW-1185">Reference proteome</keyword>
<dbReference type="Pfam" id="PF05163">
    <property type="entry name" value="DinB"/>
    <property type="match status" value="1"/>
</dbReference>
<feature type="binding site" evidence="3">
    <location>
        <position position="138"/>
    </location>
    <ligand>
        <name>a divalent metal cation</name>
        <dbReference type="ChEBI" id="CHEBI:60240"/>
    </ligand>
</feature>
<feature type="binding site" evidence="3">
    <location>
        <position position="51"/>
    </location>
    <ligand>
        <name>a divalent metal cation</name>
        <dbReference type="ChEBI" id="CHEBI:60240"/>
    </ligand>
</feature>
<dbReference type="EMBL" id="VYQE01000001">
    <property type="protein sequence ID" value="KAA9009786.1"/>
    <property type="molecule type" value="Genomic_DNA"/>
</dbReference>
<gene>
    <name evidence="4" type="ORF">F3S47_00515</name>
</gene>
<reference evidence="4 5" key="1">
    <citation type="submission" date="2019-09" db="EMBL/GenBank/DDBJ databases">
        <authorList>
            <person name="Park J.-S."/>
            <person name="Choi H.-J."/>
        </authorList>
    </citation>
    <scope>NUCLEOTIDE SEQUENCE [LARGE SCALE GENOMIC DNA]</scope>
    <source>
        <strain evidence="4 5">176SS1-4</strain>
    </source>
</reference>
<comment type="similarity">
    <text evidence="1">Belongs to the DinB family.</text>
</comment>
<dbReference type="Gene3D" id="1.20.120.450">
    <property type="entry name" value="dinb family like domain"/>
    <property type="match status" value="1"/>
</dbReference>
<dbReference type="Proteomes" id="UP000326554">
    <property type="component" value="Unassembled WGS sequence"/>
</dbReference>
<accession>A0A5J5GN36</accession>
<evidence type="ECO:0000313" key="4">
    <source>
        <dbReference type="EMBL" id="KAA9009786.1"/>
    </source>
</evidence>
<comment type="caution">
    <text evidence="4">The sequence shown here is derived from an EMBL/GenBank/DDBJ whole genome shotgun (WGS) entry which is preliminary data.</text>
</comment>
<organism evidence="4 5">
    <name type="scientific">Histidinibacterium aquaticum</name>
    <dbReference type="NCBI Taxonomy" id="2613962"/>
    <lineage>
        <taxon>Bacteria</taxon>
        <taxon>Pseudomonadati</taxon>
        <taxon>Pseudomonadota</taxon>
        <taxon>Alphaproteobacteria</taxon>
        <taxon>Rhodobacterales</taxon>
        <taxon>Paracoccaceae</taxon>
        <taxon>Histidinibacterium</taxon>
    </lineage>
</organism>
<dbReference type="AlphaFoldDB" id="A0A5J5GN36"/>
<feature type="binding site" evidence="3">
    <location>
        <position position="134"/>
    </location>
    <ligand>
        <name>a divalent metal cation</name>
        <dbReference type="ChEBI" id="CHEBI:60240"/>
    </ligand>
</feature>
<keyword evidence="2 3" id="KW-0479">Metal-binding</keyword>
<evidence type="ECO:0000256" key="3">
    <source>
        <dbReference type="PIRSR" id="PIRSR607837-1"/>
    </source>
</evidence>
<dbReference type="RefSeq" id="WP_150443271.1">
    <property type="nucleotide sequence ID" value="NZ_VYQE01000001.1"/>
</dbReference>
<dbReference type="PANTHER" id="PTHR37302">
    <property type="entry name" value="SLR1116 PROTEIN"/>
    <property type="match status" value="1"/>
</dbReference>
<dbReference type="InterPro" id="IPR034660">
    <property type="entry name" value="DinB/YfiT-like"/>
</dbReference>
<dbReference type="SUPFAM" id="SSF109854">
    <property type="entry name" value="DinB/YfiT-like putative metalloenzymes"/>
    <property type="match status" value="1"/>
</dbReference>
<proteinExistence type="inferred from homology"/>
<sequence>MSGAAHPYLRMALNNAWANSTLYGALLELPQAEFTAPRPGFFPSLAATMGHILEVDLYYLDALEEGGQGRALREARIEGTASELGEQQAGADMRLAQFCMGLTEETLAATRETERAEGPVTERVDALLLHLLQHQVHHRGQAHVQLQEAGIAPPQLDEFHLVYDRAPSAEAYHG</sequence>
<evidence type="ECO:0000313" key="5">
    <source>
        <dbReference type="Proteomes" id="UP000326554"/>
    </source>
</evidence>
<evidence type="ECO:0000256" key="1">
    <source>
        <dbReference type="ARBA" id="ARBA00008635"/>
    </source>
</evidence>
<protein>
    <submittedName>
        <fullName evidence="4">Nuclease</fullName>
    </submittedName>
</protein>
<dbReference type="GO" id="GO:0046872">
    <property type="term" value="F:metal ion binding"/>
    <property type="evidence" value="ECO:0007669"/>
    <property type="project" value="UniProtKB-KW"/>
</dbReference>
<evidence type="ECO:0000256" key="2">
    <source>
        <dbReference type="ARBA" id="ARBA00022723"/>
    </source>
</evidence>